<dbReference type="EMBL" id="WUMV01000006">
    <property type="protein sequence ID" value="MXN65692.1"/>
    <property type="molecule type" value="Genomic_DNA"/>
</dbReference>
<dbReference type="Proteomes" id="UP000433101">
    <property type="component" value="Unassembled WGS sequence"/>
</dbReference>
<comment type="caution">
    <text evidence="2">The sequence shown here is derived from an EMBL/GenBank/DDBJ whole genome shotgun (WGS) entry which is preliminary data.</text>
</comment>
<dbReference type="AlphaFoldDB" id="A0A7X3LVA8"/>
<dbReference type="RefSeq" id="WP_160775953.1">
    <property type="nucleotide sequence ID" value="NZ_WUMV01000006.1"/>
</dbReference>
<feature type="compositionally biased region" description="Basic residues" evidence="1">
    <location>
        <begin position="472"/>
        <end position="481"/>
    </location>
</feature>
<proteinExistence type="predicted"/>
<evidence type="ECO:0000256" key="1">
    <source>
        <dbReference type="SAM" id="MobiDB-lite"/>
    </source>
</evidence>
<reference evidence="2 3" key="1">
    <citation type="submission" date="2019-12" db="EMBL/GenBank/DDBJ databases">
        <authorList>
            <person name="Li M."/>
        </authorList>
    </citation>
    <scope>NUCLEOTIDE SEQUENCE [LARGE SCALE GENOMIC DNA]</scope>
    <source>
        <strain evidence="2 3">GBMRC 2046</strain>
    </source>
</reference>
<name>A0A7X3LVA8_9HYPH</name>
<protein>
    <submittedName>
        <fullName evidence="2">Uncharacterized protein</fullName>
    </submittedName>
</protein>
<feature type="region of interest" description="Disordered" evidence="1">
    <location>
        <begin position="458"/>
        <end position="481"/>
    </location>
</feature>
<gene>
    <name evidence="2" type="ORF">GR183_12325</name>
</gene>
<keyword evidence="3" id="KW-1185">Reference proteome</keyword>
<sequence>MAERSVLVHKIRTYLEALSPRAVDMLVRNLEQSCAKGNEDKTVRLILDACLELLRSDKEAVSGEPRAQWLQRLFFRPVEALLIDELLPHKQKGRINRSSLNGIWTLVERDLAPDAVTEAQAKILSEETGEAEAATIAGRLRDKVTPEIRKFLQDTTENPRFRRQMAMIVGGDRAFQDLSDLVEAFEGEAWFVPFLDALPERLSDWECKGDGPTAKRVRAAMNEKGAHAALIASAVLSRTDNPASLATLACGLAGTNDEKRLADSAYSAFIDMVLSETERLHILARKPSAETGMASAVSRYHEVVRQLERDMEFSGGGAWHKRLSETRRQFSDLVKGDLESAIPRVRRALEIPPMGDGGKPTVDRAAVDDALRSLETLQMMRGAAESFAVNEVTKRTRQTVEQTLEIMTRRLLSDAAKVTEDKRAVHIAAADVAIELCESYFGKEYADLLRRSRRIAAEGGEVKSGPTEKPAIKKVAKVPAG</sequence>
<evidence type="ECO:0000313" key="3">
    <source>
        <dbReference type="Proteomes" id="UP000433101"/>
    </source>
</evidence>
<evidence type="ECO:0000313" key="2">
    <source>
        <dbReference type="EMBL" id="MXN65692.1"/>
    </source>
</evidence>
<accession>A0A7X3LVA8</accession>
<organism evidence="2 3">
    <name type="scientific">Stappia sediminis</name>
    <dbReference type="NCBI Taxonomy" id="2692190"/>
    <lineage>
        <taxon>Bacteria</taxon>
        <taxon>Pseudomonadati</taxon>
        <taxon>Pseudomonadota</taxon>
        <taxon>Alphaproteobacteria</taxon>
        <taxon>Hyphomicrobiales</taxon>
        <taxon>Stappiaceae</taxon>
        <taxon>Stappia</taxon>
    </lineage>
</organism>